<keyword evidence="3" id="KW-1185">Reference proteome</keyword>
<reference evidence="2 3" key="1">
    <citation type="submission" date="2013-12" db="EMBL/GenBank/DDBJ databases">
        <title>Draft genome of the parsitic nematode Ancylostoma duodenale.</title>
        <authorList>
            <person name="Mitreva M."/>
        </authorList>
    </citation>
    <scope>NUCLEOTIDE SEQUENCE [LARGE SCALE GENOMIC DNA]</scope>
    <source>
        <strain evidence="2 3">Zhejiang</strain>
    </source>
</reference>
<dbReference type="EMBL" id="KN769132">
    <property type="protein sequence ID" value="KIH46485.1"/>
    <property type="molecule type" value="Genomic_DNA"/>
</dbReference>
<feature type="non-terminal residue" evidence="2">
    <location>
        <position position="504"/>
    </location>
</feature>
<sequence>MYVNYKAFNELGLEIQKKNPKIAMEAVKPRKPKHQHRSPVREPPPIPSRPAVVMGMRLPDAPQHEPCRPSTPEPEEIEITDDELPTTSTVPEDTPVAASSEAEPVQNGVAEESEKSAAVVEASSLPAQIPVFEPVNYPAIPQLSESAMNSTYTTTSVAPPLYDVASKGFMEKEKSIVTEPQVADAPPLYPSLSKLHYEKDKHGLLTEQNLLAFYHNPMYMMSDEFVDKFVQNNLISSGPLFPLLKRLKKLCEQMAISEVSEKENTENLSKCLRDCWVMQQQTFETKGKCGENKDASGTGRFHKVVLCAPKVEELKNLLAANRTHMLDERICQESQFRSTALQVQWIVISINQQFMQENSLSLQSPPTLLETAVPSNGRIQLLNALSDIFFHMRFPALPKRFTDALVGWARELVCVLNMWCQCEDAQFILNHLLRLPSPISDWAAPFVQTFIQAPTPPKVKVDYCITMLSHLMNPIAARDTFLRQIGLSETEDSTWAILSEDDEE</sequence>
<evidence type="ECO:0000256" key="1">
    <source>
        <dbReference type="SAM" id="MobiDB-lite"/>
    </source>
</evidence>
<dbReference type="GO" id="GO:0005737">
    <property type="term" value="C:cytoplasm"/>
    <property type="evidence" value="ECO:0007669"/>
    <property type="project" value="TreeGrafter"/>
</dbReference>
<dbReference type="InterPro" id="IPR051436">
    <property type="entry name" value="Autophagy-related_EPG5"/>
</dbReference>
<dbReference type="Proteomes" id="UP000054047">
    <property type="component" value="Unassembled WGS sequence"/>
</dbReference>
<evidence type="ECO:0000313" key="3">
    <source>
        <dbReference type="Proteomes" id="UP000054047"/>
    </source>
</evidence>
<evidence type="ECO:0000313" key="2">
    <source>
        <dbReference type="EMBL" id="KIH46485.1"/>
    </source>
</evidence>
<dbReference type="AlphaFoldDB" id="A0A0C2FD79"/>
<feature type="compositionally biased region" description="Acidic residues" evidence="1">
    <location>
        <begin position="73"/>
        <end position="84"/>
    </location>
</feature>
<accession>A0A0C2FD79</accession>
<dbReference type="OrthoDB" id="5848107at2759"/>
<dbReference type="PANTHER" id="PTHR31139:SF4">
    <property type="entry name" value="ECTOPIC P GRANULES PROTEIN 5 HOMOLOG"/>
    <property type="match status" value="1"/>
</dbReference>
<organism evidence="2 3">
    <name type="scientific">Ancylostoma duodenale</name>
    <dbReference type="NCBI Taxonomy" id="51022"/>
    <lineage>
        <taxon>Eukaryota</taxon>
        <taxon>Metazoa</taxon>
        <taxon>Ecdysozoa</taxon>
        <taxon>Nematoda</taxon>
        <taxon>Chromadorea</taxon>
        <taxon>Rhabditida</taxon>
        <taxon>Rhabditina</taxon>
        <taxon>Rhabditomorpha</taxon>
        <taxon>Strongyloidea</taxon>
        <taxon>Ancylostomatidae</taxon>
        <taxon>Ancylostomatinae</taxon>
        <taxon>Ancylostoma</taxon>
    </lineage>
</organism>
<feature type="compositionally biased region" description="Basic residues" evidence="1">
    <location>
        <begin position="29"/>
        <end position="38"/>
    </location>
</feature>
<proteinExistence type="predicted"/>
<dbReference type="PANTHER" id="PTHR31139">
    <property type="entry name" value="ECTOPIC P GRANULES PROTEIN 5 HOMOLOG"/>
    <property type="match status" value="1"/>
</dbReference>
<dbReference type="GO" id="GO:0097352">
    <property type="term" value="P:autophagosome maturation"/>
    <property type="evidence" value="ECO:0007669"/>
    <property type="project" value="TreeGrafter"/>
</dbReference>
<protein>
    <submittedName>
        <fullName evidence="2">Uncharacterized protein</fullName>
    </submittedName>
</protein>
<name>A0A0C2FD79_9BILA</name>
<gene>
    <name evidence="2" type="ORF">ANCDUO_23462</name>
</gene>
<feature type="region of interest" description="Disordered" evidence="1">
    <location>
        <begin position="27"/>
        <end position="107"/>
    </location>
</feature>